<evidence type="ECO:0000313" key="2">
    <source>
        <dbReference type="Proteomes" id="UP000024635"/>
    </source>
</evidence>
<dbReference type="Proteomes" id="UP000024635">
    <property type="component" value="Unassembled WGS sequence"/>
</dbReference>
<sequence length="101" mass="11229">MGTTSRDGSTDMEEVLKSRCTAPNEAAAISTAIGLIPQKLNVELNKSQFVNDDKRTFTASFKELWKHLLAGSGCQDNFELYQSTQGKQYEQMVYDSETGNI</sequence>
<accession>A0A016S6M9</accession>
<reference evidence="2" key="1">
    <citation type="journal article" date="2015" name="Nat. Genet.">
        <title>The genome and transcriptome of the zoonotic hookworm Ancylostoma ceylanicum identify infection-specific gene families.</title>
        <authorList>
            <person name="Schwarz E.M."/>
            <person name="Hu Y."/>
            <person name="Antoshechkin I."/>
            <person name="Miller M.M."/>
            <person name="Sternberg P.W."/>
            <person name="Aroian R.V."/>
        </authorList>
    </citation>
    <scope>NUCLEOTIDE SEQUENCE</scope>
    <source>
        <strain evidence="2">HY135</strain>
    </source>
</reference>
<organism evidence="1 2">
    <name type="scientific">Ancylostoma ceylanicum</name>
    <dbReference type="NCBI Taxonomy" id="53326"/>
    <lineage>
        <taxon>Eukaryota</taxon>
        <taxon>Metazoa</taxon>
        <taxon>Ecdysozoa</taxon>
        <taxon>Nematoda</taxon>
        <taxon>Chromadorea</taxon>
        <taxon>Rhabditida</taxon>
        <taxon>Rhabditina</taxon>
        <taxon>Rhabditomorpha</taxon>
        <taxon>Strongyloidea</taxon>
        <taxon>Ancylostomatidae</taxon>
        <taxon>Ancylostomatinae</taxon>
        <taxon>Ancylostoma</taxon>
    </lineage>
</organism>
<protein>
    <submittedName>
        <fullName evidence="1">Uncharacterized protein</fullName>
    </submittedName>
</protein>
<dbReference type="AlphaFoldDB" id="A0A016S6M9"/>
<dbReference type="EMBL" id="JARK01001617">
    <property type="protein sequence ID" value="EYB86335.1"/>
    <property type="molecule type" value="Genomic_DNA"/>
</dbReference>
<evidence type="ECO:0000313" key="1">
    <source>
        <dbReference type="EMBL" id="EYB86335.1"/>
    </source>
</evidence>
<keyword evidence="2" id="KW-1185">Reference proteome</keyword>
<gene>
    <name evidence="1" type="primary">Acey_s0281.g1261</name>
    <name evidence="1" type="ORF">Y032_0281g1261</name>
</gene>
<name>A0A016S6M9_9BILA</name>
<comment type="caution">
    <text evidence="1">The sequence shown here is derived from an EMBL/GenBank/DDBJ whole genome shotgun (WGS) entry which is preliminary data.</text>
</comment>
<proteinExistence type="predicted"/>